<keyword evidence="3 6" id="KW-0812">Transmembrane</keyword>
<sequence>MHRGFIATAAWLGALTVILGAFGAHTLKQWVDADTLNVYETGIHYQMFHVLAIIAMGVLYKSFPGRWMRASGRFFAIGILFFSGSLYAITFLKAMHNSTLIPIIGPITPLGGLFFIAGWVCMAIAIHRKS</sequence>
<name>A0A2W7RNG5_9BACT</name>
<comment type="subcellular location">
    <subcellularLocation>
        <location evidence="1">Membrane</location>
        <topology evidence="1">Multi-pass membrane protein</topology>
    </subcellularLocation>
</comment>
<dbReference type="PANTHER" id="PTHR43461">
    <property type="entry name" value="TRANSMEMBRANE PROTEIN 256"/>
    <property type="match status" value="1"/>
</dbReference>
<comment type="caution">
    <text evidence="7">The sequence shown here is derived from an EMBL/GenBank/DDBJ whole genome shotgun (WGS) entry which is preliminary data.</text>
</comment>
<evidence type="ECO:0000313" key="7">
    <source>
        <dbReference type="EMBL" id="PZX61831.1"/>
    </source>
</evidence>
<dbReference type="OrthoDB" id="9802121at2"/>
<dbReference type="GO" id="GO:0005886">
    <property type="term" value="C:plasma membrane"/>
    <property type="evidence" value="ECO:0007669"/>
    <property type="project" value="TreeGrafter"/>
</dbReference>
<evidence type="ECO:0000256" key="2">
    <source>
        <dbReference type="ARBA" id="ARBA00009694"/>
    </source>
</evidence>
<comment type="similarity">
    <text evidence="2">Belongs to the UPF0382 family.</text>
</comment>
<gene>
    <name evidence="7" type="ORF">LX80_01992</name>
</gene>
<evidence type="ECO:0000313" key="8">
    <source>
        <dbReference type="Proteomes" id="UP000249720"/>
    </source>
</evidence>
<dbReference type="AlphaFoldDB" id="A0A2W7RNG5"/>
<proteinExistence type="inferred from homology"/>
<keyword evidence="5 6" id="KW-0472">Membrane</keyword>
<keyword evidence="8" id="KW-1185">Reference proteome</keyword>
<dbReference type="RefSeq" id="WP_111295826.1">
    <property type="nucleotide sequence ID" value="NZ_QKZV01000006.1"/>
</dbReference>
<feature type="transmembrane region" description="Helical" evidence="6">
    <location>
        <begin position="74"/>
        <end position="94"/>
    </location>
</feature>
<accession>A0A2W7RNG5</accession>
<evidence type="ECO:0000256" key="3">
    <source>
        <dbReference type="ARBA" id="ARBA00022692"/>
    </source>
</evidence>
<keyword evidence="4 6" id="KW-1133">Transmembrane helix</keyword>
<evidence type="ECO:0000256" key="6">
    <source>
        <dbReference type="SAM" id="Phobius"/>
    </source>
</evidence>
<evidence type="ECO:0000256" key="5">
    <source>
        <dbReference type="ARBA" id="ARBA00023136"/>
    </source>
</evidence>
<evidence type="ECO:0000256" key="1">
    <source>
        <dbReference type="ARBA" id="ARBA00004141"/>
    </source>
</evidence>
<dbReference type="InterPro" id="IPR006696">
    <property type="entry name" value="DUF423"/>
</dbReference>
<dbReference type="Pfam" id="PF04241">
    <property type="entry name" value="DUF423"/>
    <property type="match status" value="1"/>
</dbReference>
<feature type="transmembrane region" description="Helical" evidence="6">
    <location>
        <begin position="44"/>
        <end position="62"/>
    </location>
</feature>
<dbReference type="PANTHER" id="PTHR43461:SF1">
    <property type="entry name" value="TRANSMEMBRANE PROTEIN 256"/>
    <property type="match status" value="1"/>
</dbReference>
<organism evidence="7 8">
    <name type="scientific">Hydrotalea sandarakina</name>
    <dbReference type="NCBI Taxonomy" id="1004304"/>
    <lineage>
        <taxon>Bacteria</taxon>
        <taxon>Pseudomonadati</taxon>
        <taxon>Bacteroidota</taxon>
        <taxon>Chitinophagia</taxon>
        <taxon>Chitinophagales</taxon>
        <taxon>Chitinophagaceae</taxon>
        <taxon>Hydrotalea</taxon>
    </lineage>
</organism>
<dbReference type="EMBL" id="QKZV01000006">
    <property type="protein sequence ID" value="PZX61831.1"/>
    <property type="molecule type" value="Genomic_DNA"/>
</dbReference>
<reference evidence="7 8" key="1">
    <citation type="submission" date="2018-06" db="EMBL/GenBank/DDBJ databases">
        <title>Genomic Encyclopedia of Archaeal and Bacterial Type Strains, Phase II (KMG-II): from individual species to whole genera.</title>
        <authorList>
            <person name="Goeker M."/>
        </authorList>
    </citation>
    <scope>NUCLEOTIDE SEQUENCE [LARGE SCALE GENOMIC DNA]</scope>
    <source>
        <strain evidence="7 8">DSM 23241</strain>
    </source>
</reference>
<protein>
    <submittedName>
        <fullName evidence="7">Uncharacterized membrane protein YgdD (TMEM256/DUF423 family)</fullName>
    </submittedName>
</protein>
<feature type="transmembrane region" description="Helical" evidence="6">
    <location>
        <begin position="100"/>
        <end position="126"/>
    </location>
</feature>
<dbReference type="Proteomes" id="UP000249720">
    <property type="component" value="Unassembled WGS sequence"/>
</dbReference>
<evidence type="ECO:0000256" key="4">
    <source>
        <dbReference type="ARBA" id="ARBA00022989"/>
    </source>
</evidence>